<name>A0ABU8IXU7_9BURK</name>
<reference evidence="12 13" key="1">
    <citation type="journal article" date="2022" name="Arch. Microbiol.">
        <title>Paraburkholderia bengalensis sp. nov. isolated from roots of Oryza sativa, IR64.</title>
        <authorList>
            <person name="Nag P."/>
            <person name="Mondal N."/>
            <person name="Sarkar J."/>
            <person name="Das S."/>
        </authorList>
    </citation>
    <scope>NUCLEOTIDE SEQUENCE [LARGE SCALE GENOMIC DNA]</scope>
    <source>
        <strain evidence="12 13">IR64_4_BI</strain>
    </source>
</reference>
<keyword evidence="7 10" id="KW-0028">Amino-acid biosynthesis</keyword>
<feature type="domain" description="Aconitase A/isopropylmalate dehydratase small subunit swivel" evidence="11">
    <location>
        <begin position="1"/>
        <end position="132"/>
    </location>
</feature>
<keyword evidence="6 10" id="KW-0432">Leucine biosynthesis</keyword>
<dbReference type="NCBIfam" id="TIGR00171">
    <property type="entry name" value="leuD"/>
    <property type="match status" value="1"/>
</dbReference>
<dbReference type="Proteomes" id="UP001386437">
    <property type="component" value="Unassembled WGS sequence"/>
</dbReference>
<comment type="function">
    <text evidence="2 10">Catalyzes the isomerization between 2-isopropylmalate and 3-isopropylmalate, via the formation of 2-isopropylmaleate.</text>
</comment>
<evidence type="ECO:0000256" key="10">
    <source>
        <dbReference type="HAMAP-Rule" id="MF_01031"/>
    </source>
</evidence>
<dbReference type="InterPro" id="IPR004431">
    <property type="entry name" value="3-IsopropMal_deHydase_ssu"/>
</dbReference>
<comment type="subunit">
    <text evidence="5 10">Heterodimer of LeuC and LeuD.</text>
</comment>
<keyword evidence="8 10" id="KW-0456">Lyase</keyword>
<evidence type="ECO:0000256" key="7">
    <source>
        <dbReference type="ARBA" id="ARBA00022605"/>
    </source>
</evidence>
<dbReference type="Gene3D" id="3.20.19.10">
    <property type="entry name" value="Aconitase, domain 4"/>
    <property type="match status" value="1"/>
</dbReference>
<dbReference type="EC" id="4.2.1.33" evidence="10"/>
<evidence type="ECO:0000313" key="12">
    <source>
        <dbReference type="EMBL" id="MEI6000319.1"/>
    </source>
</evidence>
<dbReference type="Pfam" id="PF00694">
    <property type="entry name" value="Aconitase_C"/>
    <property type="match status" value="1"/>
</dbReference>
<dbReference type="HAMAP" id="MF_01031">
    <property type="entry name" value="LeuD_type1"/>
    <property type="match status" value="1"/>
</dbReference>
<proteinExistence type="inferred from homology"/>
<dbReference type="PANTHER" id="PTHR43345">
    <property type="entry name" value="3-ISOPROPYLMALATE DEHYDRATASE SMALL SUBUNIT 2-RELATED-RELATED"/>
    <property type="match status" value="1"/>
</dbReference>
<protein>
    <recommendedName>
        <fullName evidence="10">3-isopropylmalate dehydratase small subunit</fullName>
        <ecNumber evidence="10">4.2.1.33</ecNumber>
    </recommendedName>
    <alternativeName>
        <fullName evidence="10">Alpha-IPM isomerase</fullName>
        <shortName evidence="10">IPMI</shortName>
    </alternativeName>
    <alternativeName>
        <fullName evidence="10">Isopropylmalate isomerase</fullName>
    </alternativeName>
</protein>
<comment type="pathway">
    <text evidence="3 10">Amino-acid biosynthesis; L-leucine biosynthesis; L-leucine from 3-methyl-2-oxobutanoate: step 2/4.</text>
</comment>
<dbReference type="CDD" id="cd01577">
    <property type="entry name" value="IPMI_Swivel"/>
    <property type="match status" value="1"/>
</dbReference>
<evidence type="ECO:0000259" key="11">
    <source>
        <dbReference type="Pfam" id="PF00694"/>
    </source>
</evidence>
<evidence type="ECO:0000256" key="5">
    <source>
        <dbReference type="ARBA" id="ARBA00011271"/>
    </source>
</evidence>
<dbReference type="RefSeq" id="WP_336600268.1">
    <property type="nucleotide sequence ID" value="NZ_JACFYJ010000048.1"/>
</dbReference>
<comment type="similarity">
    <text evidence="4 10">Belongs to the LeuD family. LeuD type 1 subfamily.</text>
</comment>
<sequence>MEKFIVHTGVVAPLDRENVDTDAIIPKQFLKSIKRTGFGPNAFDEWRYLDHGEPGQDNSKRPLNPDFVLNQPRYQGASVLLARQNFGCGSSREHAPWALQQYGFRAIIAPSFADIFYNNCFKNGLLPIVLTEQQVDRLFNETFAFTGFQLTVDLEKQVVRTTDGSAEYPFEVAAFRKYCLLNGFDDIGLTLRHADKIRQYEAERIAKQPWLNNRLVR</sequence>
<evidence type="ECO:0000256" key="8">
    <source>
        <dbReference type="ARBA" id="ARBA00023239"/>
    </source>
</evidence>
<evidence type="ECO:0000256" key="3">
    <source>
        <dbReference type="ARBA" id="ARBA00004729"/>
    </source>
</evidence>
<dbReference type="NCBIfam" id="NF002458">
    <property type="entry name" value="PRK01641.1"/>
    <property type="match status" value="1"/>
</dbReference>
<organism evidence="12 13">
    <name type="scientific">Paraburkholderia bengalensis</name>
    <dbReference type="NCBI Taxonomy" id="2747562"/>
    <lineage>
        <taxon>Bacteria</taxon>
        <taxon>Pseudomonadati</taxon>
        <taxon>Pseudomonadota</taxon>
        <taxon>Betaproteobacteria</taxon>
        <taxon>Burkholderiales</taxon>
        <taxon>Burkholderiaceae</taxon>
        <taxon>Paraburkholderia</taxon>
    </lineage>
</organism>
<keyword evidence="9 10" id="KW-0100">Branched-chain amino acid biosynthesis</keyword>
<evidence type="ECO:0000256" key="4">
    <source>
        <dbReference type="ARBA" id="ARBA00009845"/>
    </source>
</evidence>
<gene>
    <name evidence="10 12" type="primary">leuD</name>
    <name evidence="12" type="ORF">H3V53_24900</name>
</gene>
<evidence type="ECO:0000313" key="13">
    <source>
        <dbReference type="Proteomes" id="UP001386437"/>
    </source>
</evidence>
<dbReference type="InterPro" id="IPR015928">
    <property type="entry name" value="Aconitase/3IPM_dehydase_swvl"/>
</dbReference>
<dbReference type="EMBL" id="JACFYJ010000048">
    <property type="protein sequence ID" value="MEI6000319.1"/>
    <property type="molecule type" value="Genomic_DNA"/>
</dbReference>
<evidence type="ECO:0000256" key="2">
    <source>
        <dbReference type="ARBA" id="ARBA00002695"/>
    </source>
</evidence>
<comment type="catalytic activity">
    <reaction evidence="1 10">
        <text>(2R,3S)-3-isopropylmalate = (2S)-2-isopropylmalate</text>
        <dbReference type="Rhea" id="RHEA:32287"/>
        <dbReference type="ChEBI" id="CHEBI:1178"/>
        <dbReference type="ChEBI" id="CHEBI:35121"/>
        <dbReference type="EC" id="4.2.1.33"/>
    </reaction>
</comment>
<evidence type="ECO:0000256" key="9">
    <source>
        <dbReference type="ARBA" id="ARBA00023304"/>
    </source>
</evidence>
<comment type="caution">
    <text evidence="12">The sequence shown here is derived from an EMBL/GenBank/DDBJ whole genome shotgun (WGS) entry which is preliminary data.</text>
</comment>
<evidence type="ECO:0000256" key="1">
    <source>
        <dbReference type="ARBA" id="ARBA00000491"/>
    </source>
</evidence>
<dbReference type="GO" id="GO:0003861">
    <property type="term" value="F:3-isopropylmalate dehydratase activity"/>
    <property type="evidence" value="ECO:0007669"/>
    <property type="project" value="UniProtKB-EC"/>
</dbReference>
<accession>A0ABU8IXU7</accession>
<dbReference type="InterPro" id="IPR033940">
    <property type="entry name" value="IPMI_Swivel"/>
</dbReference>
<dbReference type="InterPro" id="IPR050075">
    <property type="entry name" value="LeuD"/>
</dbReference>
<dbReference type="InterPro" id="IPR000573">
    <property type="entry name" value="AconitaseA/IPMdHydase_ssu_swvl"/>
</dbReference>
<dbReference type="SUPFAM" id="SSF52016">
    <property type="entry name" value="LeuD/IlvD-like"/>
    <property type="match status" value="1"/>
</dbReference>
<keyword evidence="13" id="KW-1185">Reference proteome</keyword>
<evidence type="ECO:0000256" key="6">
    <source>
        <dbReference type="ARBA" id="ARBA00022430"/>
    </source>
</evidence>
<dbReference type="PANTHER" id="PTHR43345:SF5">
    <property type="entry name" value="3-ISOPROPYLMALATE DEHYDRATASE SMALL SUBUNIT"/>
    <property type="match status" value="1"/>
</dbReference>